<dbReference type="InterPro" id="IPR020472">
    <property type="entry name" value="WD40_PAC1"/>
</dbReference>
<keyword evidence="3" id="KW-0808">Transferase</keyword>
<dbReference type="GO" id="GO:0004672">
    <property type="term" value="F:protein kinase activity"/>
    <property type="evidence" value="ECO:0007669"/>
    <property type="project" value="InterPro"/>
</dbReference>
<dbReference type="PRINTS" id="PR00320">
    <property type="entry name" value="GPROTEINBRPT"/>
</dbReference>
<gene>
    <name evidence="13" type="primary">SPA1</name>
    <name evidence="13" type="ORF">AXF42_Ash009456</name>
</gene>
<dbReference type="Proteomes" id="UP000236161">
    <property type="component" value="Unassembled WGS sequence"/>
</dbReference>
<dbReference type="SMART" id="SM00320">
    <property type="entry name" value="WD40"/>
    <property type="match status" value="7"/>
</dbReference>
<comment type="subcellular location">
    <subcellularLocation>
        <location evidence="1">Nucleus</location>
    </subcellularLocation>
</comment>
<dbReference type="PANTHER" id="PTHR44218:SF6">
    <property type="entry name" value="PROTEIN SUPPRESSOR OF PHYA-105 1"/>
    <property type="match status" value="1"/>
</dbReference>
<evidence type="ECO:0000256" key="7">
    <source>
        <dbReference type="ARBA" id="ARBA00023242"/>
    </source>
</evidence>
<keyword evidence="5" id="KW-0833">Ubl conjugation pathway</keyword>
<keyword evidence="6 10" id="KW-0175">Coiled coil</keyword>
<dbReference type="PROSITE" id="PS00678">
    <property type="entry name" value="WD_REPEATS_1"/>
    <property type="match status" value="1"/>
</dbReference>
<dbReference type="InterPro" id="IPR001680">
    <property type="entry name" value="WD40_rpt"/>
</dbReference>
<dbReference type="SMART" id="SM00220">
    <property type="entry name" value="S_TKc"/>
    <property type="match status" value="1"/>
</dbReference>
<organism evidence="13 14">
    <name type="scientific">Apostasia shenzhenica</name>
    <dbReference type="NCBI Taxonomy" id="1088818"/>
    <lineage>
        <taxon>Eukaryota</taxon>
        <taxon>Viridiplantae</taxon>
        <taxon>Streptophyta</taxon>
        <taxon>Embryophyta</taxon>
        <taxon>Tracheophyta</taxon>
        <taxon>Spermatophyta</taxon>
        <taxon>Magnoliopsida</taxon>
        <taxon>Liliopsida</taxon>
        <taxon>Asparagales</taxon>
        <taxon>Orchidaceae</taxon>
        <taxon>Apostasioideae</taxon>
        <taxon>Apostasia</taxon>
    </lineage>
</organism>
<dbReference type="SUPFAM" id="SSF56112">
    <property type="entry name" value="Protein kinase-like (PK-like)"/>
    <property type="match status" value="1"/>
</dbReference>
<dbReference type="InterPro" id="IPR044630">
    <property type="entry name" value="SPA1/2/3/4"/>
</dbReference>
<proteinExistence type="predicted"/>
<dbReference type="FunFam" id="2.130.10.10:FF:000090">
    <property type="entry name" value="E3 ubiquitin-protein ligase RFWD2 isoform X1"/>
    <property type="match status" value="1"/>
</dbReference>
<evidence type="ECO:0000256" key="2">
    <source>
        <dbReference type="ARBA" id="ARBA00022574"/>
    </source>
</evidence>
<evidence type="ECO:0000256" key="9">
    <source>
        <dbReference type="PROSITE-ProRule" id="PRU00221"/>
    </source>
</evidence>
<dbReference type="InterPro" id="IPR000719">
    <property type="entry name" value="Prot_kinase_dom"/>
</dbReference>
<dbReference type="PANTHER" id="PTHR44218">
    <property type="entry name" value="PROTEIN SPA1-RELATED 2"/>
    <property type="match status" value="1"/>
</dbReference>
<evidence type="ECO:0000256" key="5">
    <source>
        <dbReference type="ARBA" id="ARBA00022786"/>
    </source>
</evidence>
<feature type="domain" description="Protein kinase" evidence="12">
    <location>
        <begin position="275"/>
        <end position="549"/>
    </location>
</feature>
<dbReference type="InterPro" id="IPR019775">
    <property type="entry name" value="WD40_repeat_CS"/>
</dbReference>
<keyword evidence="14" id="KW-1185">Reference proteome</keyword>
<evidence type="ECO:0000256" key="4">
    <source>
        <dbReference type="ARBA" id="ARBA00022737"/>
    </source>
</evidence>
<protein>
    <submittedName>
        <fullName evidence="13">Protein suppresor of PHYA-105 1</fullName>
    </submittedName>
</protein>
<sequence>MASMDGSALNHSAHKPAESPQLKRKEKEELPQELDSRIALQNPASVITKDTDWDEHFSSLRSPEIFLEAMAAKSVNLGSGSNSVSEYPSSSPFSSGYTGATVEELTMRDFNTQNACKGDCSTSGEDSSIRSGFWQNWTRVAGKSRLDSLPKEPLGVADRGEAGESLKPLMLLKRPLQLTQVSTCNSNAPQNTSDDHNQVLSRSILTRQSHEIRTKVLNASRFRHSDVMNSSKGKGIAFGHQGVDCVSGLVAQSQNKNVTNENMQTTEGLCKSIPKADETTLAGGSGGCVESNVHPDGTSLRKWLKSYQNKSNKFEKLLMFKQILEFVDTSHSECLVLQNLQPSYFVVLRSGLIKYIGLLSRKVKPGLMMDSANQNDMLESNLKRRRSVEHGMESQVALSKKQSKLHHGTIADGIIKYGQDFSGQVSQAEPNLISKISGTTTNPSSDLQKSLSEFLKLEDTWYTSPEELNEGSCPFSSNVYSLGILLFEFFCYFEMGKLHFAAMSNVRHRILPPSFLSEYPKEAGFCLWLLHPDPYSRPNSREILSSDFLRECDNVYSMDKLSTSTDEDDAEADLLLHFLSSVMEEKGSKAAKLNADIQCLEADIKVVERRHSSSVRSLSNVRSVLESCSDISDIHTHEVEGISARPVSGAKEENSLKNIDQLEHAYFSMRYNIELSGHNVVARSDVDVLKFRDNFCQLYNETGSKENSNDRLGAFFEGLCKYARYSKFEVCGSLRNVDILNSANVICSLSFDRDEDYFAAAGVSKKIKIFDFGALLDETVDVHYPLIEMSSKYKLSCVSWNTYIKNYLASTDYDGVVQLWDAGTGQGFTQYVGHEKRAWSVDFSPVDPTKLASGSDDCSVKLWSIRERDCIDTIRTVANVCCVQFSPYSSNLLSFGTADYKILCYDLRNTRNPWCALSGHGKAVSYVKFVDYETLVSASTDGTLKLWDLKKTNASGLSTNACSMTFSGHKNEKNFVGLSAFEGYIACGSETNEVYAYYKALPMSITSHKFGSIDPITGEETGDDNGQFVSSVCWRTKSSMIVSANSSGSLKLLRLV</sequence>
<accession>A0A2I0B8X3</accession>
<evidence type="ECO:0000256" key="1">
    <source>
        <dbReference type="ARBA" id="ARBA00004123"/>
    </source>
</evidence>
<dbReference type="GO" id="GO:0009640">
    <property type="term" value="P:photomorphogenesis"/>
    <property type="evidence" value="ECO:0007669"/>
    <property type="project" value="InterPro"/>
</dbReference>
<feature type="compositionally biased region" description="Basic and acidic residues" evidence="11">
    <location>
        <begin position="15"/>
        <end position="36"/>
    </location>
</feature>
<dbReference type="InterPro" id="IPR036322">
    <property type="entry name" value="WD40_repeat_dom_sf"/>
</dbReference>
<dbReference type="Gene3D" id="2.130.10.10">
    <property type="entry name" value="YVTN repeat-like/Quinoprotein amine dehydrogenase"/>
    <property type="match status" value="1"/>
</dbReference>
<evidence type="ECO:0000313" key="14">
    <source>
        <dbReference type="Proteomes" id="UP000236161"/>
    </source>
</evidence>
<dbReference type="Gene3D" id="1.10.510.10">
    <property type="entry name" value="Transferase(Phosphotransferase) domain 1"/>
    <property type="match status" value="1"/>
</dbReference>
<feature type="coiled-coil region" evidence="10">
    <location>
        <begin position="583"/>
        <end position="610"/>
    </location>
</feature>
<reference evidence="13 14" key="1">
    <citation type="journal article" date="2017" name="Nature">
        <title>The Apostasia genome and the evolution of orchids.</title>
        <authorList>
            <person name="Zhang G.Q."/>
            <person name="Liu K.W."/>
            <person name="Li Z."/>
            <person name="Lohaus R."/>
            <person name="Hsiao Y.Y."/>
            <person name="Niu S.C."/>
            <person name="Wang J.Y."/>
            <person name="Lin Y.C."/>
            <person name="Xu Q."/>
            <person name="Chen L.J."/>
            <person name="Yoshida K."/>
            <person name="Fujiwara S."/>
            <person name="Wang Z.W."/>
            <person name="Zhang Y.Q."/>
            <person name="Mitsuda N."/>
            <person name="Wang M."/>
            <person name="Liu G.H."/>
            <person name="Pecoraro L."/>
            <person name="Huang H.X."/>
            <person name="Xiao X.J."/>
            <person name="Lin M."/>
            <person name="Wu X.Y."/>
            <person name="Wu W.L."/>
            <person name="Chen Y.Y."/>
            <person name="Chang S.B."/>
            <person name="Sakamoto S."/>
            <person name="Ohme-Takagi M."/>
            <person name="Yagi M."/>
            <person name="Zeng S.J."/>
            <person name="Shen C.Y."/>
            <person name="Yeh C.M."/>
            <person name="Luo Y.B."/>
            <person name="Tsai W.C."/>
            <person name="Van de Peer Y."/>
            <person name="Liu Z.J."/>
        </authorList>
    </citation>
    <scope>NUCLEOTIDE SEQUENCE [LARGE SCALE GENOMIC DNA]</scope>
    <source>
        <strain evidence="14">cv. Shenzhen</strain>
        <tissue evidence="13">Stem</tissue>
    </source>
</reference>
<dbReference type="Pfam" id="PF00400">
    <property type="entry name" value="WD40"/>
    <property type="match status" value="3"/>
</dbReference>
<evidence type="ECO:0000256" key="6">
    <source>
        <dbReference type="ARBA" id="ARBA00023054"/>
    </source>
</evidence>
<evidence type="ECO:0000313" key="13">
    <source>
        <dbReference type="EMBL" id="PKA64236.1"/>
    </source>
</evidence>
<dbReference type="EMBL" id="KZ451905">
    <property type="protein sequence ID" value="PKA64236.1"/>
    <property type="molecule type" value="Genomic_DNA"/>
</dbReference>
<dbReference type="SUPFAM" id="SSF50978">
    <property type="entry name" value="WD40 repeat-like"/>
    <property type="match status" value="1"/>
</dbReference>
<name>A0A2I0B8X3_9ASPA</name>
<evidence type="ECO:0000256" key="11">
    <source>
        <dbReference type="SAM" id="MobiDB-lite"/>
    </source>
</evidence>
<evidence type="ECO:0000259" key="12">
    <source>
        <dbReference type="SMART" id="SM00220"/>
    </source>
</evidence>
<feature type="repeat" description="WD" evidence="9">
    <location>
        <begin position="831"/>
        <end position="873"/>
    </location>
</feature>
<keyword evidence="2 9" id="KW-0853">WD repeat</keyword>
<evidence type="ECO:0000256" key="3">
    <source>
        <dbReference type="ARBA" id="ARBA00022679"/>
    </source>
</evidence>
<feature type="region of interest" description="Disordered" evidence="11">
    <location>
        <begin position="1"/>
        <end position="43"/>
    </location>
</feature>
<keyword evidence="4" id="KW-0677">Repeat</keyword>
<dbReference type="GO" id="GO:0009585">
    <property type="term" value="P:red, far-red light phototransduction"/>
    <property type="evidence" value="ECO:0007669"/>
    <property type="project" value="UniProtKB-KW"/>
</dbReference>
<dbReference type="GO" id="GO:0005634">
    <property type="term" value="C:nucleus"/>
    <property type="evidence" value="ECO:0007669"/>
    <property type="project" value="UniProtKB-SubCell"/>
</dbReference>
<evidence type="ECO:0000256" key="8">
    <source>
        <dbReference type="ARBA" id="ARBA00084091"/>
    </source>
</evidence>
<dbReference type="STRING" id="1088818.A0A2I0B8X3"/>
<feature type="repeat" description="WD" evidence="9">
    <location>
        <begin position="917"/>
        <end position="957"/>
    </location>
</feature>
<dbReference type="AlphaFoldDB" id="A0A2I0B8X3"/>
<keyword evidence="7" id="KW-0539">Nucleus</keyword>
<dbReference type="InterPro" id="IPR011009">
    <property type="entry name" value="Kinase-like_dom_sf"/>
</dbReference>
<dbReference type="OrthoDB" id="273771at2759"/>
<dbReference type="PROSITE" id="PS50082">
    <property type="entry name" value="WD_REPEATS_2"/>
    <property type="match status" value="2"/>
</dbReference>
<dbReference type="PROSITE" id="PS50294">
    <property type="entry name" value="WD_REPEATS_REGION"/>
    <property type="match status" value="2"/>
</dbReference>
<dbReference type="InterPro" id="IPR015943">
    <property type="entry name" value="WD40/YVTN_repeat-like_dom_sf"/>
</dbReference>
<evidence type="ECO:0000256" key="10">
    <source>
        <dbReference type="SAM" id="Coils"/>
    </source>
</evidence>
<keyword evidence="8" id="KW-0607">Phytochrome signaling pathway</keyword>
<dbReference type="GO" id="GO:0005524">
    <property type="term" value="F:ATP binding"/>
    <property type="evidence" value="ECO:0007669"/>
    <property type="project" value="InterPro"/>
</dbReference>
<dbReference type="GO" id="GO:0042802">
    <property type="term" value="F:identical protein binding"/>
    <property type="evidence" value="ECO:0007669"/>
    <property type="project" value="UniProtKB-ARBA"/>
</dbReference>